<evidence type="ECO:0000256" key="5">
    <source>
        <dbReference type="ARBA" id="ARBA00022771"/>
    </source>
</evidence>
<protein>
    <submittedName>
        <fullName evidence="16">Zinc finger protein 397-like</fullName>
    </submittedName>
</protein>
<feature type="domain" description="C2H2-type" evidence="13">
    <location>
        <begin position="503"/>
        <end position="530"/>
    </location>
</feature>
<dbReference type="SUPFAM" id="SSF47353">
    <property type="entry name" value="Retrovirus capsid dimerization domain-like"/>
    <property type="match status" value="1"/>
</dbReference>
<feature type="domain" description="SCAN box" evidence="14">
    <location>
        <begin position="177"/>
        <end position="255"/>
    </location>
</feature>
<evidence type="ECO:0000256" key="4">
    <source>
        <dbReference type="ARBA" id="ARBA00022737"/>
    </source>
</evidence>
<evidence type="ECO:0000256" key="8">
    <source>
        <dbReference type="ARBA" id="ARBA00023125"/>
    </source>
</evidence>
<dbReference type="FunFam" id="3.30.160.60:FF:000512">
    <property type="entry name" value="zinc finger protein 197 isoform X1"/>
    <property type="match status" value="1"/>
</dbReference>
<evidence type="ECO:0000313" key="15">
    <source>
        <dbReference type="Proteomes" id="UP001190640"/>
    </source>
</evidence>
<proteinExistence type="inferred from homology"/>
<feature type="domain" description="C2H2-type" evidence="13">
    <location>
        <begin position="392"/>
        <end position="418"/>
    </location>
</feature>
<feature type="compositionally biased region" description="Basic and acidic residues" evidence="12">
    <location>
        <begin position="295"/>
        <end position="307"/>
    </location>
</feature>
<keyword evidence="9" id="KW-0804">Transcription</keyword>
<dbReference type="AlphaFoldDB" id="A0AA97J927"/>
<dbReference type="GO" id="GO:0000981">
    <property type="term" value="F:DNA-binding transcription factor activity, RNA polymerase II-specific"/>
    <property type="evidence" value="ECO:0007669"/>
    <property type="project" value="TreeGrafter"/>
</dbReference>
<evidence type="ECO:0000313" key="16">
    <source>
        <dbReference type="RefSeq" id="XP_054833693.1"/>
    </source>
</evidence>
<evidence type="ECO:0000256" key="6">
    <source>
        <dbReference type="ARBA" id="ARBA00022833"/>
    </source>
</evidence>
<dbReference type="CDD" id="cd07936">
    <property type="entry name" value="SCAN"/>
    <property type="match status" value="1"/>
</dbReference>
<dbReference type="GeneID" id="129328572"/>
<comment type="subcellular location">
    <subcellularLocation>
        <location evidence="1">Nucleus</location>
    </subcellularLocation>
</comment>
<dbReference type="FunFam" id="3.30.160.60:FF:001485">
    <property type="entry name" value="Krueppel-related zinc finger protein"/>
    <property type="match status" value="1"/>
</dbReference>
<dbReference type="PROSITE" id="PS50804">
    <property type="entry name" value="SCAN_BOX"/>
    <property type="match status" value="1"/>
</dbReference>
<feature type="domain" description="C2H2-type" evidence="13">
    <location>
        <begin position="615"/>
        <end position="642"/>
    </location>
</feature>
<organism evidence="15 16">
    <name type="scientific">Eublepharis macularius</name>
    <name type="common">Leopard gecko</name>
    <name type="synonym">Cyrtodactylus macularius</name>
    <dbReference type="NCBI Taxonomy" id="481883"/>
    <lineage>
        <taxon>Eukaryota</taxon>
        <taxon>Metazoa</taxon>
        <taxon>Chordata</taxon>
        <taxon>Craniata</taxon>
        <taxon>Vertebrata</taxon>
        <taxon>Euteleostomi</taxon>
        <taxon>Lepidosauria</taxon>
        <taxon>Squamata</taxon>
        <taxon>Bifurcata</taxon>
        <taxon>Gekkota</taxon>
        <taxon>Eublepharidae</taxon>
        <taxon>Eublepharinae</taxon>
        <taxon>Eublepharis</taxon>
    </lineage>
</organism>
<dbReference type="Proteomes" id="UP001190640">
    <property type="component" value="Chromosome 4"/>
</dbReference>
<comment type="similarity">
    <text evidence="2">Belongs to the krueppel C2H2-type zinc-finger protein family.</text>
</comment>
<dbReference type="FunFam" id="3.30.160.60:FF:002005">
    <property type="entry name" value="Zinc finger protein 200"/>
    <property type="match status" value="1"/>
</dbReference>
<keyword evidence="8" id="KW-0238">DNA-binding</keyword>
<evidence type="ECO:0000256" key="3">
    <source>
        <dbReference type="ARBA" id="ARBA00022723"/>
    </source>
</evidence>
<dbReference type="SMART" id="SM00431">
    <property type="entry name" value="SCAN"/>
    <property type="match status" value="1"/>
</dbReference>
<dbReference type="PROSITE" id="PS50157">
    <property type="entry name" value="ZINC_FINGER_C2H2_2"/>
    <property type="match status" value="11"/>
</dbReference>
<dbReference type="SMART" id="SM00355">
    <property type="entry name" value="ZnF_C2H2"/>
    <property type="match status" value="11"/>
</dbReference>
<feature type="domain" description="C2H2-type" evidence="13">
    <location>
        <begin position="447"/>
        <end position="474"/>
    </location>
</feature>
<dbReference type="PANTHER" id="PTHR23226">
    <property type="entry name" value="ZINC FINGER AND SCAN DOMAIN-CONTAINING"/>
    <property type="match status" value="1"/>
</dbReference>
<dbReference type="FunFam" id="3.30.160.60:FF:001498">
    <property type="entry name" value="Zinc finger protein 404"/>
    <property type="match status" value="1"/>
</dbReference>
<keyword evidence="15" id="KW-1185">Reference proteome</keyword>
<evidence type="ECO:0000256" key="1">
    <source>
        <dbReference type="ARBA" id="ARBA00004123"/>
    </source>
</evidence>
<dbReference type="InterPro" id="IPR036236">
    <property type="entry name" value="Znf_C2H2_sf"/>
</dbReference>
<evidence type="ECO:0000256" key="2">
    <source>
        <dbReference type="ARBA" id="ARBA00006991"/>
    </source>
</evidence>
<dbReference type="FunFam" id="3.30.160.60:FF:001270">
    <property type="entry name" value="zinc finger protein 583 isoform X1"/>
    <property type="match status" value="1"/>
</dbReference>
<dbReference type="InterPro" id="IPR013087">
    <property type="entry name" value="Znf_C2H2_type"/>
</dbReference>
<dbReference type="PANTHER" id="PTHR23226:SF423">
    <property type="entry name" value="C2H2-TYPE DOMAIN-CONTAINING PROTEIN"/>
    <property type="match status" value="1"/>
</dbReference>
<keyword evidence="3" id="KW-0479">Metal-binding</keyword>
<dbReference type="PROSITE" id="PS00028">
    <property type="entry name" value="ZINC_FINGER_C2H2_1"/>
    <property type="match status" value="10"/>
</dbReference>
<feature type="domain" description="C2H2-type" evidence="13">
    <location>
        <begin position="531"/>
        <end position="558"/>
    </location>
</feature>
<dbReference type="Pfam" id="PF02023">
    <property type="entry name" value="SCAN"/>
    <property type="match status" value="1"/>
</dbReference>
<evidence type="ECO:0000256" key="10">
    <source>
        <dbReference type="ARBA" id="ARBA00023242"/>
    </source>
</evidence>
<dbReference type="FunFam" id="3.30.160.60:FF:000058">
    <property type="entry name" value="Zinc finger protein 2 homolog"/>
    <property type="match status" value="1"/>
</dbReference>
<gene>
    <name evidence="16" type="primary">LOC129328572</name>
</gene>
<dbReference type="Pfam" id="PF13912">
    <property type="entry name" value="zf-C2H2_6"/>
    <property type="match status" value="1"/>
</dbReference>
<keyword evidence="6" id="KW-0862">Zinc</keyword>
<accession>A0AA97J927</accession>
<evidence type="ECO:0000256" key="9">
    <source>
        <dbReference type="ARBA" id="ARBA00023163"/>
    </source>
</evidence>
<dbReference type="FunFam" id="1.10.4020.10:FF:000001">
    <property type="entry name" value="zinc finger protein 263 isoform X1"/>
    <property type="match status" value="1"/>
</dbReference>
<dbReference type="Gene3D" id="1.10.4020.10">
    <property type="entry name" value="DNA breaking-rejoining enzymes"/>
    <property type="match status" value="1"/>
</dbReference>
<feature type="region of interest" description="Disordered" evidence="12">
    <location>
        <begin position="273"/>
        <end position="308"/>
    </location>
</feature>
<feature type="domain" description="C2H2-type" evidence="13">
    <location>
        <begin position="587"/>
        <end position="614"/>
    </location>
</feature>
<dbReference type="InterPro" id="IPR038269">
    <property type="entry name" value="SCAN_sf"/>
</dbReference>
<dbReference type="Pfam" id="PF00096">
    <property type="entry name" value="zf-C2H2"/>
    <property type="match status" value="10"/>
</dbReference>
<reference evidence="16" key="1">
    <citation type="submission" date="2025-08" db="UniProtKB">
        <authorList>
            <consortium name="RefSeq"/>
        </authorList>
    </citation>
    <scope>IDENTIFICATION</scope>
    <source>
        <tissue evidence="16">Blood</tissue>
    </source>
</reference>
<feature type="domain" description="C2H2-type" evidence="13">
    <location>
        <begin position="559"/>
        <end position="586"/>
    </location>
</feature>
<dbReference type="GO" id="GO:0000978">
    <property type="term" value="F:RNA polymerase II cis-regulatory region sequence-specific DNA binding"/>
    <property type="evidence" value="ECO:0007669"/>
    <property type="project" value="TreeGrafter"/>
</dbReference>
<keyword evidence="10" id="KW-0539">Nucleus</keyword>
<keyword evidence="5 11" id="KW-0863">Zinc-finger</keyword>
<dbReference type="FunFam" id="3.30.160.60:FF:000281">
    <property type="entry name" value="Zinc finger protein 558 isoform X1"/>
    <property type="match status" value="1"/>
</dbReference>
<evidence type="ECO:0000256" key="12">
    <source>
        <dbReference type="SAM" id="MobiDB-lite"/>
    </source>
</evidence>
<dbReference type="SUPFAM" id="SSF57667">
    <property type="entry name" value="beta-beta-alpha zinc fingers"/>
    <property type="match status" value="6"/>
</dbReference>
<dbReference type="RefSeq" id="XP_054833693.1">
    <property type="nucleotide sequence ID" value="XM_054977718.1"/>
</dbReference>
<dbReference type="GO" id="GO:0008270">
    <property type="term" value="F:zinc ion binding"/>
    <property type="evidence" value="ECO:0007669"/>
    <property type="project" value="UniProtKB-KW"/>
</dbReference>
<dbReference type="GO" id="GO:0005634">
    <property type="term" value="C:nucleus"/>
    <property type="evidence" value="ECO:0007669"/>
    <property type="project" value="UniProtKB-SubCell"/>
</dbReference>
<dbReference type="KEGG" id="emc:129328572"/>
<dbReference type="InterPro" id="IPR003309">
    <property type="entry name" value="SCAN_dom"/>
</dbReference>
<evidence type="ECO:0000259" key="14">
    <source>
        <dbReference type="PROSITE" id="PS50804"/>
    </source>
</evidence>
<evidence type="ECO:0000256" key="7">
    <source>
        <dbReference type="ARBA" id="ARBA00023015"/>
    </source>
</evidence>
<feature type="domain" description="C2H2-type" evidence="13">
    <location>
        <begin position="475"/>
        <end position="502"/>
    </location>
</feature>
<name>A0AA97J927_EUBMA</name>
<feature type="domain" description="C2H2-type" evidence="13">
    <location>
        <begin position="419"/>
        <end position="446"/>
    </location>
</feature>
<dbReference type="FunFam" id="3.30.160.60:FF:002343">
    <property type="entry name" value="Zinc finger protein 33A"/>
    <property type="match status" value="1"/>
</dbReference>
<keyword evidence="7" id="KW-0805">Transcription regulation</keyword>
<evidence type="ECO:0000259" key="13">
    <source>
        <dbReference type="PROSITE" id="PS50157"/>
    </source>
</evidence>
<dbReference type="Gene3D" id="3.30.160.60">
    <property type="entry name" value="Classic Zinc Finger"/>
    <property type="match status" value="11"/>
</dbReference>
<dbReference type="FunFam" id="3.30.160.60:FF:000688">
    <property type="entry name" value="zinc finger protein 197 isoform X1"/>
    <property type="match status" value="3"/>
</dbReference>
<keyword evidence="4" id="KW-0677">Repeat</keyword>
<feature type="domain" description="C2H2-type" evidence="13">
    <location>
        <begin position="671"/>
        <end position="698"/>
    </location>
</feature>
<evidence type="ECO:0000256" key="11">
    <source>
        <dbReference type="PROSITE-ProRule" id="PRU00042"/>
    </source>
</evidence>
<feature type="domain" description="C2H2-type" evidence="13">
    <location>
        <begin position="643"/>
        <end position="670"/>
    </location>
</feature>
<sequence>MENLIVDLEVNMSVEERAGSLPLLVKEEENLEAFRLYSEMEGSKAPKIVHVGSIGELKTITSPYIKLEPEEGEQQLWESQWQEFLGSLQPPHSGWGNSQMSEEPAPWDDAKAFLASFEQVATACRWPQEKWVTFLLPALSGEAEQAFSNLSVRDIEDYGKVKAAILQAAAIAREKKRQRFRQLCYQEAEGPRAVYSRLQQLCRQWLKAERHSKEEILELLILEQFLTVLPQEMQSWVREHGPETCMQAVALAEEFLLKQKQVIRLKEEVPDSWEGVAENPSEGDEIPPPDTWIDVDSKPEWGGEEKSTGAGQVLVSQMDNIHQNHSEQVAPEEALPKTGSTYQYCEEGTRLENLEGPQEEQRLEPGKSVDAPIVIGDGDFIQEDTKDGQKLHICQCGKSFRRSSDLRVHERTHTDEKPYKCPVCGKGFRQKGNLSTHEKIHTGEKPHKCSICEKSFASGSNLIAHERIHAGDKPFRCSVCGKSFASGSNLIVHERIHTGEKPYKCTKCGKRFHQKGNLRTHEKIHTGEKPHQCSVCQKCFASVSNLIAHERIHAGERPYECSVCLKSFGSGSNLIAHQRIHAGEKPYKCAKCGKSFHQKGNLRTHEKIHTGEKPHQCSICEKSFASGSNLIAHERIHAGDKPYQCSVCQKRFSTGSNLISHERIHTGEKPYNCSKCGKSFRQKGTLTAHEKIHIGRDFY</sequence>